<dbReference type="Gene3D" id="2.130.10.30">
    <property type="entry name" value="Regulator of chromosome condensation 1/beta-lactamase-inhibitor protein II"/>
    <property type="match status" value="2"/>
</dbReference>
<dbReference type="InterPro" id="IPR009091">
    <property type="entry name" value="RCC1/BLIP-II"/>
</dbReference>
<proteinExistence type="predicted"/>
<feature type="compositionally biased region" description="Low complexity" evidence="2">
    <location>
        <begin position="29"/>
        <end position="44"/>
    </location>
</feature>
<dbReference type="InterPro" id="IPR000408">
    <property type="entry name" value="Reg_chr_condens"/>
</dbReference>
<feature type="chain" id="PRO_5029880478" description="RCC1-like domain-containing protein" evidence="3">
    <location>
        <begin position="24"/>
        <end position="419"/>
    </location>
</feature>
<gene>
    <name evidence="5" type="ORF">HF295_02460</name>
</gene>
<name>A0A7L6N5L6_9MOLU</name>
<evidence type="ECO:0000256" key="1">
    <source>
        <dbReference type="ARBA" id="ARBA00022737"/>
    </source>
</evidence>
<sequence length="419" mass="46097">MKRKKMLLVFMMFFAVGALVACADQTTESTTIESTTVEPTTLEPTTEEPTTEQVQIEDLVLDQMADVHRLNTIYIEDGEVYTKGENKNGQLGAGDFVEHQGFVEITDAFALTDDQIISVALGEYHALALSGKGQVFAWGHNAYGKLGLPSGSNHSLPVNITNEFNLNVDEQIIYIAVGRDHNAVITSEGRVFTWGVNAYGQLGTGEKNNPWEETIYMPQDITQAFDLADDDFIIKIELGNNHSMALSYLGQVFVWGSNEVGQLGVEDEEVLVPTKITHIFSVSPETIIDISVGYNHSGVLSSNNRVFVFGDNMFNQLGVTDLTHSSEPLEISDAVNGVGNIVKLNFNHDSSAVIGQTGTYVFGYNFNYQLGLENNALVQIPTLLVNQAFKDQTIIDMVIAKEVYLVIYEDGSFESYGPF</sequence>
<keyword evidence="3" id="KW-0732">Signal</keyword>
<evidence type="ECO:0000313" key="6">
    <source>
        <dbReference type="Proteomes" id="UP000512167"/>
    </source>
</evidence>
<organism evidence="5 6">
    <name type="scientific">Hujiaoplasma nucleasis</name>
    <dbReference type="NCBI Taxonomy" id="2725268"/>
    <lineage>
        <taxon>Bacteria</taxon>
        <taxon>Bacillati</taxon>
        <taxon>Mycoplasmatota</taxon>
        <taxon>Mollicutes</taxon>
        <taxon>Candidatus Izemoplasmatales</taxon>
        <taxon>Hujiaoplasmataceae</taxon>
        <taxon>Hujiaoplasma</taxon>
    </lineage>
</organism>
<accession>A0A7L6N5L6</accession>
<dbReference type="AlphaFoldDB" id="A0A7L6N5L6"/>
<evidence type="ECO:0000256" key="2">
    <source>
        <dbReference type="SAM" id="MobiDB-lite"/>
    </source>
</evidence>
<evidence type="ECO:0000313" key="5">
    <source>
        <dbReference type="EMBL" id="QLY39784.1"/>
    </source>
</evidence>
<dbReference type="PROSITE" id="PS50012">
    <property type="entry name" value="RCC1_3"/>
    <property type="match status" value="4"/>
</dbReference>
<dbReference type="KEGG" id="tbk:HF295_02460"/>
<dbReference type="Pfam" id="PF25390">
    <property type="entry name" value="WD40_RLD"/>
    <property type="match status" value="1"/>
</dbReference>
<keyword evidence="1" id="KW-0677">Repeat</keyword>
<dbReference type="InterPro" id="IPR058923">
    <property type="entry name" value="RCC1-like_dom"/>
</dbReference>
<protein>
    <recommendedName>
        <fullName evidence="4">RCC1-like domain-containing protein</fullName>
    </recommendedName>
</protein>
<dbReference type="InterPro" id="IPR051625">
    <property type="entry name" value="Signaling_Regulatory_Domain"/>
</dbReference>
<evidence type="ECO:0000256" key="3">
    <source>
        <dbReference type="SAM" id="SignalP"/>
    </source>
</evidence>
<dbReference type="Proteomes" id="UP000512167">
    <property type="component" value="Chromosome"/>
</dbReference>
<keyword evidence="6" id="KW-1185">Reference proteome</keyword>
<feature type="domain" description="RCC1-like" evidence="4">
    <location>
        <begin position="70"/>
        <end position="393"/>
    </location>
</feature>
<dbReference type="PROSITE" id="PS51257">
    <property type="entry name" value="PROKAR_LIPOPROTEIN"/>
    <property type="match status" value="1"/>
</dbReference>
<dbReference type="PRINTS" id="PR00633">
    <property type="entry name" value="RCCNDNSATION"/>
</dbReference>
<dbReference type="EMBL" id="CP051151">
    <property type="protein sequence ID" value="QLY39784.1"/>
    <property type="molecule type" value="Genomic_DNA"/>
</dbReference>
<dbReference type="RefSeq" id="WP_312032266.1">
    <property type="nucleotide sequence ID" value="NZ_CP051151.1"/>
</dbReference>
<dbReference type="SUPFAM" id="SSF50985">
    <property type="entry name" value="RCC1/BLIP-II"/>
    <property type="match status" value="1"/>
</dbReference>
<reference evidence="5 6" key="1">
    <citation type="submission" date="2020-04" db="EMBL/GenBank/DDBJ databases">
        <authorList>
            <person name="Zheng R.K."/>
            <person name="Sun C.M."/>
        </authorList>
    </citation>
    <scope>NUCLEOTIDE SEQUENCE [LARGE SCALE GENOMIC DNA]</scope>
    <source>
        <strain evidence="6">zrk29</strain>
    </source>
</reference>
<dbReference type="PANTHER" id="PTHR22872">
    <property type="entry name" value="BTK-BINDING PROTEIN-RELATED"/>
    <property type="match status" value="1"/>
</dbReference>
<feature type="region of interest" description="Disordered" evidence="2">
    <location>
        <begin position="29"/>
        <end position="53"/>
    </location>
</feature>
<feature type="signal peptide" evidence="3">
    <location>
        <begin position="1"/>
        <end position="23"/>
    </location>
</feature>
<evidence type="ECO:0000259" key="4">
    <source>
        <dbReference type="Pfam" id="PF25390"/>
    </source>
</evidence>